<sequence>MRNSGRGDAKEENVEIVKISNVNEANEYSCYLSENYGFIKLKPLSVRITLKDYKFDFDTYKVIGKDFENIIVPFDNGYSFNEFSGIQITENNNYEGTHNLEKCYYELLTRVKNKIIILIIDNDQLYNDLIKLKNSFY</sequence>
<organism evidence="1">
    <name type="scientific">Streptococcus pneumoniae</name>
    <dbReference type="NCBI Taxonomy" id="1313"/>
    <lineage>
        <taxon>Bacteria</taxon>
        <taxon>Bacillati</taxon>
        <taxon>Bacillota</taxon>
        <taxon>Bacilli</taxon>
        <taxon>Lactobacillales</taxon>
        <taxon>Streptococcaceae</taxon>
        <taxon>Streptococcus</taxon>
    </lineage>
</organism>
<name>A0A098Z5H8_STREE</name>
<reference evidence="1" key="2">
    <citation type="submission" date="2014-10" db="EMBL/GenBank/DDBJ databases">
        <title>Contrasting mechanisms driving short-term and long-term diversification of pneumococci.</title>
        <authorList>
            <person name="Croucher N.J."/>
            <person name="Coupland P.C."/>
            <person name="Stevenson A.E."/>
            <person name="Callendrello A."/>
            <person name="Bentley S.D."/>
            <person name="Hanage W.P."/>
        </authorList>
    </citation>
    <scope>NUCLEOTIDE SEQUENCE</scope>
    <source>
        <strain evidence="1">68G2D</strain>
    </source>
</reference>
<evidence type="ECO:0000313" key="1">
    <source>
        <dbReference type="EMBL" id="CDQ47602.1"/>
    </source>
</evidence>
<reference evidence="2 3" key="3">
    <citation type="submission" date="2015-03" db="EMBL/GenBank/DDBJ databases">
        <authorList>
            <person name="Murphy D."/>
        </authorList>
    </citation>
    <scope>NUCLEOTIDE SEQUENCE [LARGE SCALE GENOMIC DNA]</scope>
    <source>
        <strain evidence="2 3">SMRU1708</strain>
    </source>
</reference>
<evidence type="ECO:0000313" key="2">
    <source>
        <dbReference type="EMBL" id="COR38082.1"/>
    </source>
</evidence>
<accession>A0A098Z5H8</accession>
<dbReference type="Proteomes" id="UP000046095">
    <property type="component" value="Unassembled WGS sequence"/>
</dbReference>
<proteinExistence type="predicted"/>
<gene>
    <name evidence="2" type="ORF">ERS021218_00473</name>
</gene>
<evidence type="ECO:0000313" key="3">
    <source>
        <dbReference type="Proteomes" id="UP000046095"/>
    </source>
</evidence>
<dbReference type="EMBL" id="LK020706">
    <property type="protein sequence ID" value="CDQ47602.1"/>
    <property type="molecule type" value="Genomic_DNA"/>
</dbReference>
<protein>
    <submittedName>
        <fullName evidence="1">Uncharacterized protein</fullName>
    </submittedName>
</protein>
<dbReference type="EMBL" id="CRVC01000004">
    <property type="protein sequence ID" value="COR38082.1"/>
    <property type="molecule type" value="Genomic_DNA"/>
</dbReference>
<dbReference type="AlphaFoldDB" id="A0A098Z5H8"/>
<reference evidence="1" key="1">
    <citation type="submission" date="2014-04" db="EMBL/GenBank/DDBJ databases">
        <authorList>
            <person name="Croucher N."/>
        </authorList>
    </citation>
    <scope>NUCLEOTIDE SEQUENCE</scope>
    <source>
        <strain evidence="1">68G2D</strain>
    </source>
</reference>